<feature type="domain" description="Secretion system C-terminal sorting" evidence="3">
    <location>
        <begin position="446"/>
        <end position="506"/>
    </location>
</feature>
<dbReference type="NCBIfam" id="TIGR04183">
    <property type="entry name" value="Por_Secre_tail"/>
    <property type="match status" value="1"/>
</dbReference>
<dbReference type="InterPro" id="IPR026444">
    <property type="entry name" value="Secre_tail"/>
</dbReference>
<evidence type="ECO:0000256" key="1">
    <source>
        <dbReference type="ARBA" id="ARBA00022729"/>
    </source>
</evidence>
<evidence type="ECO:0000313" key="6">
    <source>
        <dbReference type="Proteomes" id="UP000199203"/>
    </source>
</evidence>
<sequence>MKRFLLSCSLALGMSVSAQYSSLQNFDDDVTGTYHFGNGTFNTTAANVCSGTTTGALAFTTAAPQTGWMTDLEELGQTGNGQAVTVSINYKKAANLTGSLYVAYFEYNADTDQWSVTPVGSPRALTTGAVTTCTPFSVTIPSGTLDPAKQYGLGIWVVRTAGSGLYVDDLSIQQQVVTTAPSCTTFTSPTNGAVISAGQPSITWAAAATAVNYKLTIGTTPGGSQVFNGTVNGTSYAFPATVNTTYYAKVVPSNTSGDATGCTEITFSTNNTVSYCTASGPASAQYDKITNVTFANINNNSPGSTTPYPPGYEDFTSVVGNVNKESTYGLVVKSDRVYTGDVIRAFIDYNNNGTFGDAGELVATINVTANSTAYTSATTNITIPTSATEGSTRMRVLVYDSTATFTSTLATTGCGTAAYGQVEDYTLNISGPVMAVSDVNKAGITVYPNPFTDVLKISDVKGVKSVSINDVSGREVKSLAPSAELNLSSLKSGLYIVNLKMEDGSLKTFKAIKK</sequence>
<reference evidence="6" key="1">
    <citation type="submission" date="2016-10" db="EMBL/GenBank/DDBJ databases">
        <authorList>
            <person name="Varghese N."/>
            <person name="Submissions S."/>
        </authorList>
    </citation>
    <scope>NUCLEOTIDE SEQUENCE [LARGE SCALE GENOMIC DNA]</scope>
    <source>
        <strain evidence="6">DSM 19684</strain>
    </source>
</reference>
<feature type="chain" id="PRO_5011741208" evidence="2">
    <location>
        <begin position="21"/>
        <end position="514"/>
    </location>
</feature>
<dbReference type="Proteomes" id="UP000199203">
    <property type="component" value="Unassembled WGS sequence"/>
</dbReference>
<dbReference type="RefSeq" id="WP_089871448.1">
    <property type="nucleotide sequence ID" value="NZ_FNBH01000001.1"/>
</dbReference>
<dbReference type="Pfam" id="PF18962">
    <property type="entry name" value="Por_Secre_tail"/>
    <property type="match status" value="1"/>
</dbReference>
<dbReference type="AlphaFoldDB" id="A0A1G7HC23"/>
<evidence type="ECO:0000259" key="4">
    <source>
        <dbReference type="Pfam" id="PF20009"/>
    </source>
</evidence>
<keyword evidence="1 2" id="KW-0732">Signal</keyword>
<dbReference type="InterPro" id="IPR045474">
    <property type="entry name" value="GEVED"/>
</dbReference>
<dbReference type="OrthoDB" id="869215at2"/>
<dbReference type="Pfam" id="PF20009">
    <property type="entry name" value="GEVED"/>
    <property type="match status" value="1"/>
</dbReference>
<feature type="domain" description="GEVED" evidence="4">
    <location>
        <begin position="343"/>
        <end position="428"/>
    </location>
</feature>
<feature type="signal peptide" evidence="2">
    <location>
        <begin position="1"/>
        <end position="20"/>
    </location>
</feature>
<proteinExistence type="predicted"/>
<evidence type="ECO:0000256" key="2">
    <source>
        <dbReference type="SAM" id="SignalP"/>
    </source>
</evidence>
<name>A0A1G7HC23_9FLAO</name>
<dbReference type="STRING" id="454006.SAMN05421825_0751"/>
<accession>A0A1G7HC23</accession>
<dbReference type="EMBL" id="FNBH01000001">
    <property type="protein sequence ID" value="SDE98010.1"/>
    <property type="molecule type" value="Genomic_DNA"/>
</dbReference>
<keyword evidence="6" id="KW-1185">Reference proteome</keyword>
<evidence type="ECO:0000259" key="3">
    <source>
        <dbReference type="Pfam" id="PF18962"/>
    </source>
</evidence>
<protein>
    <submittedName>
        <fullName evidence="5">Por secretion system C-terminal sorting domain-containing protein</fullName>
    </submittedName>
</protein>
<organism evidence="5 6">
    <name type="scientific">Epilithonimonas hungarica</name>
    <dbReference type="NCBI Taxonomy" id="454006"/>
    <lineage>
        <taxon>Bacteria</taxon>
        <taxon>Pseudomonadati</taxon>
        <taxon>Bacteroidota</taxon>
        <taxon>Flavobacteriia</taxon>
        <taxon>Flavobacteriales</taxon>
        <taxon>Weeksellaceae</taxon>
        <taxon>Chryseobacterium group</taxon>
        <taxon>Epilithonimonas</taxon>
    </lineage>
</organism>
<evidence type="ECO:0000313" key="5">
    <source>
        <dbReference type="EMBL" id="SDE98010.1"/>
    </source>
</evidence>
<gene>
    <name evidence="5" type="ORF">SAMN05421825_0751</name>
</gene>